<organism evidence="2 3">
    <name type="scientific">Dongia rigui</name>
    <dbReference type="NCBI Taxonomy" id="940149"/>
    <lineage>
        <taxon>Bacteria</taxon>
        <taxon>Pseudomonadati</taxon>
        <taxon>Pseudomonadota</taxon>
        <taxon>Alphaproteobacteria</taxon>
        <taxon>Rhodospirillales</taxon>
        <taxon>Dongiaceae</taxon>
        <taxon>Dongia</taxon>
    </lineage>
</organism>
<keyword evidence="3" id="KW-1185">Reference proteome</keyword>
<feature type="transmembrane region" description="Helical" evidence="1">
    <location>
        <begin position="131"/>
        <end position="151"/>
    </location>
</feature>
<keyword evidence="1" id="KW-0472">Membrane</keyword>
<evidence type="ECO:0000256" key="1">
    <source>
        <dbReference type="SAM" id="Phobius"/>
    </source>
</evidence>
<feature type="transmembrane region" description="Helical" evidence="1">
    <location>
        <begin position="177"/>
        <end position="198"/>
    </location>
</feature>
<feature type="transmembrane region" description="Helical" evidence="1">
    <location>
        <begin position="268"/>
        <end position="301"/>
    </location>
</feature>
<feature type="transmembrane region" description="Helical" evidence="1">
    <location>
        <begin position="386"/>
        <end position="408"/>
    </location>
</feature>
<dbReference type="EMBL" id="JAXCLX010000001">
    <property type="protein sequence ID" value="MDY0870405.1"/>
    <property type="molecule type" value="Genomic_DNA"/>
</dbReference>
<evidence type="ECO:0000313" key="2">
    <source>
        <dbReference type="EMBL" id="MDY0870405.1"/>
    </source>
</evidence>
<dbReference type="Proteomes" id="UP001271769">
    <property type="component" value="Unassembled WGS sequence"/>
</dbReference>
<feature type="transmembrane region" description="Helical" evidence="1">
    <location>
        <begin position="210"/>
        <end position="229"/>
    </location>
</feature>
<accession>A0ABU5DSP5</accession>
<feature type="transmembrane region" description="Helical" evidence="1">
    <location>
        <begin position="355"/>
        <end position="374"/>
    </location>
</feature>
<protein>
    <submittedName>
        <fullName evidence="2">Uncharacterized protein</fullName>
    </submittedName>
</protein>
<reference evidence="2 3" key="1">
    <citation type="journal article" date="2013" name="Antonie Van Leeuwenhoek">
        <title>Dongia rigui sp. nov., isolated from freshwater of a large wetland in Korea.</title>
        <authorList>
            <person name="Baik K.S."/>
            <person name="Hwang Y.M."/>
            <person name="Choi J.S."/>
            <person name="Kwon J."/>
            <person name="Seong C.N."/>
        </authorList>
    </citation>
    <scope>NUCLEOTIDE SEQUENCE [LARGE SCALE GENOMIC DNA]</scope>
    <source>
        <strain evidence="2 3">04SU4-P</strain>
    </source>
</reference>
<feature type="transmembrane region" description="Helical" evidence="1">
    <location>
        <begin position="50"/>
        <end position="70"/>
    </location>
</feature>
<proteinExistence type="predicted"/>
<feature type="transmembrane region" description="Helical" evidence="1">
    <location>
        <begin position="20"/>
        <end position="38"/>
    </location>
</feature>
<feature type="transmembrane region" description="Helical" evidence="1">
    <location>
        <begin position="82"/>
        <end position="111"/>
    </location>
</feature>
<name>A0ABU5DSP5_9PROT</name>
<gene>
    <name evidence="2" type="ORF">SMD31_00640</name>
</gene>
<evidence type="ECO:0000313" key="3">
    <source>
        <dbReference type="Proteomes" id="UP001271769"/>
    </source>
</evidence>
<sequence>MAGAFSEEPAADTMTRLRQIGLATVALGVMIADCLPIFRPELGPQPWPVAIAWLALAFPVLVPATIIDRLPALKAIARRDLLVGPAVIGALITFPLLTLLGWVGVGIAAVATAVALVDHVVACIDRYGIDLLWLWVPVIALAGIAIALFAAPPEMEHTFGLWVGTLHGPGFESDPRIILLVTALPFLVGSLAMAGTLIGRTLREHSTTSIVALLGALFFAVTLPSLGFGPSGLTNGTMLLAAAVLSLGIAPLFVLAADASAEPPAPELVIWGFALALLLVLSALDSAMGLTWAVVLLAWIYRHYGARARFFQIMAGASLVIWAGTETFAGHWAMLDGAIPFRPPFPITLWQEGRTAVLVGSHVIVIATLMLTALGFQRGANDVRKYAVLTLLVAMVAIDVLVLVTGLAQGPALRFLAASGWLAMPFLLAEMLALLPAGPIVYLFGRSTSFTRG</sequence>
<feature type="transmembrane region" description="Helical" evidence="1">
    <location>
        <begin position="313"/>
        <end position="335"/>
    </location>
</feature>
<feature type="transmembrane region" description="Helical" evidence="1">
    <location>
        <begin position="236"/>
        <end position="256"/>
    </location>
</feature>
<comment type="caution">
    <text evidence="2">The sequence shown here is derived from an EMBL/GenBank/DDBJ whole genome shotgun (WGS) entry which is preliminary data.</text>
</comment>
<keyword evidence="1" id="KW-0812">Transmembrane</keyword>
<dbReference type="RefSeq" id="WP_320498621.1">
    <property type="nucleotide sequence ID" value="NZ_JAXCLX010000001.1"/>
</dbReference>
<feature type="transmembrane region" description="Helical" evidence="1">
    <location>
        <begin position="420"/>
        <end position="444"/>
    </location>
</feature>
<keyword evidence="1" id="KW-1133">Transmembrane helix</keyword>